<feature type="domain" description="Domain of unknown function DB" evidence="2">
    <location>
        <begin position="35"/>
        <end position="132"/>
    </location>
</feature>
<dbReference type="WBParaSite" id="ALUE_0000771901-mRNA-1">
    <property type="protein sequence ID" value="ALUE_0000771901-mRNA-1"/>
    <property type="gene ID" value="ALUE_0000771901"/>
</dbReference>
<name>A0A0M3HWX6_ASCLU</name>
<reference evidence="4" key="1">
    <citation type="submission" date="2017-02" db="UniProtKB">
        <authorList>
            <consortium name="WormBaseParasite"/>
        </authorList>
    </citation>
    <scope>IDENTIFICATION</scope>
</reference>
<keyword evidence="3" id="KW-1185">Reference proteome</keyword>
<protein>
    <submittedName>
        <fullName evidence="4">DB domain-containing protein</fullName>
    </submittedName>
</protein>
<organism evidence="3 4">
    <name type="scientific">Ascaris lumbricoides</name>
    <name type="common">Giant roundworm</name>
    <dbReference type="NCBI Taxonomy" id="6252"/>
    <lineage>
        <taxon>Eukaryota</taxon>
        <taxon>Metazoa</taxon>
        <taxon>Ecdysozoa</taxon>
        <taxon>Nematoda</taxon>
        <taxon>Chromadorea</taxon>
        <taxon>Rhabditida</taxon>
        <taxon>Spirurina</taxon>
        <taxon>Ascaridomorpha</taxon>
        <taxon>Ascaridoidea</taxon>
        <taxon>Ascarididae</taxon>
        <taxon>Ascaris</taxon>
    </lineage>
</organism>
<keyword evidence="1" id="KW-0732">Signal</keyword>
<evidence type="ECO:0000313" key="4">
    <source>
        <dbReference type="WBParaSite" id="ALUE_0000771901-mRNA-1"/>
    </source>
</evidence>
<proteinExistence type="predicted"/>
<sequence length="146" mass="16647">MNFSPLIVSAIVLYLSGAIRIIDAHRTGNQKFKVCCARQKDADKACKRKFCDFNAIRQDNMLFYLSTCSIKGATVRRMWDCASSRIDHTECCKNNNVQSECLVFCNATNAVPEDYYNHLHCLQSFGGIRNCFQSYLNEHPNIFGDN</sequence>
<dbReference type="AlphaFoldDB" id="A0A0M3HWX6"/>
<dbReference type="PANTHER" id="PTHR46705:SF13">
    <property type="entry name" value="DOMAIN OF UNKNOWN FUNCTION DB DOMAIN-CONTAINING PROTEIN"/>
    <property type="match status" value="1"/>
</dbReference>
<evidence type="ECO:0000259" key="2">
    <source>
        <dbReference type="Pfam" id="PF01682"/>
    </source>
</evidence>
<dbReference type="Pfam" id="PF01682">
    <property type="entry name" value="DB"/>
    <property type="match status" value="1"/>
</dbReference>
<feature type="signal peptide" evidence="1">
    <location>
        <begin position="1"/>
        <end position="24"/>
    </location>
</feature>
<accession>A0A0M3HWX6</accession>
<evidence type="ECO:0000256" key="1">
    <source>
        <dbReference type="SAM" id="SignalP"/>
    </source>
</evidence>
<dbReference type="Proteomes" id="UP000036681">
    <property type="component" value="Unplaced"/>
</dbReference>
<evidence type="ECO:0000313" key="3">
    <source>
        <dbReference type="Proteomes" id="UP000036681"/>
    </source>
</evidence>
<dbReference type="InterPro" id="IPR002602">
    <property type="entry name" value="DB"/>
</dbReference>
<feature type="chain" id="PRO_5005656450" evidence="1">
    <location>
        <begin position="25"/>
        <end position="146"/>
    </location>
</feature>
<dbReference type="PANTHER" id="PTHR46705">
    <property type="entry name" value="PROTEIN CBG09805"/>
    <property type="match status" value="1"/>
</dbReference>